<feature type="transmembrane region" description="Helical" evidence="7">
    <location>
        <begin position="189"/>
        <end position="214"/>
    </location>
</feature>
<sequence>MNFSIKRLRTGPILLLVALTALALFMLLPIVFLFNHAFKPLNELFLFPPRFLVSHPTVQNFERLLGSTSGDLVPFTRYLFNSVFVVCTALVAVVVVSSMAAYVLAKYRFHFKAFIMSLIYVSLMFASETVQIPRYLIISGLGINDTYFAHILPFVAAPVSVFLLIQFIGQIPDALLEAAKIDGASEWGIFIRIVMPLAMPAVATVSILTFQAVWGDTEASTLFIHDETLKTLPAYVQTLGNAAQNSVSGQGMMAAAGLMMFLPNLVIFLLFQGRVMETMISSGIKE</sequence>
<dbReference type="CDD" id="cd06261">
    <property type="entry name" value="TM_PBP2"/>
    <property type="match status" value="1"/>
</dbReference>
<dbReference type="RefSeq" id="WP_229750112.1">
    <property type="nucleotide sequence ID" value="NZ_BMHP01000001.1"/>
</dbReference>
<keyword evidence="5 7" id="KW-1133">Transmembrane helix</keyword>
<evidence type="ECO:0000256" key="1">
    <source>
        <dbReference type="ARBA" id="ARBA00004651"/>
    </source>
</evidence>
<dbReference type="GO" id="GO:0005886">
    <property type="term" value="C:plasma membrane"/>
    <property type="evidence" value="ECO:0007669"/>
    <property type="project" value="UniProtKB-SubCell"/>
</dbReference>
<feature type="transmembrane region" description="Helical" evidence="7">
    <location>
        <begin position="12"/>
        <end position="34"/>
    </location>
</feature>
<comment type="subcellular location">
    <subcellularLocation>
        <location evidence="1 7">Cell membrane</location>
        <topology evidence="1 7">Multi-pass membrane protein</topology>
    </subcellularLocation>
</comment>
<proteinExistence type="inferred from homology"/>
<evidence type="ECO:0000256" key="6">
    <source>
        <dbReference type="ARBA" id="ARBA00023136"/>
    </source>
</evidence>
<evidence type="ECO:0000313" key="10">
    <source>
        <dbReference type="Proteomes" id="UP000612456"/>
    </source>
</evidence>
<keyword evidence="4 7" id="KW-0812">Transmembrane</keyword>
<evidence type="ECO:0000256" key="3">
    <source>
        <dbReference type="ARBA" id="ARBA00022475"/>
    </source>
</evidence>
<accession>A0A916YRC6</accession>
<name>A0A916YRC6_9BACL</name>
<dbReference type="EMBL" id="BMHP01000001">
    <property type="protein sequence ID" value="GGD57262.1"/>
    <property type="molecule type" value="Genomic_DNA"/>
</dbReference>
<protein>
    <submittedName>
        <fullName evidence="9">ABC transporter permease</fullName>
    </submittedName>
</protein>
<evidence type="ECO:0000313" key="9">
    <source>
        <dbReference type="EMBL" id="GGD57262.1"/>
    </source>
</evidence>
<feature type="transmembrane region" description="Helical" evidence="7">
    <location>
        <begin position="78"/>
        <end position="102"/>
    </location>
</feature>
<gene>
    <name evidence="9" type="ORF">GCM10010911_13800</name>
</gene>
<evidence type="ECO:0000256" key="7">
    <source>
        <dbReference type="RuleBase" id="RU363032"/>
    </source>
</evidence>
<organism evidence="9 10">
    <name type="scientific">Paenibacillus nasutitermitis</name>
    <dbReference type="NCBI Taxonomy" id="1652958"/>
    <lineage>
        <taxon>Bacteria</taxon>
        <taxon>Bacillati</taxon>
        <taxon>Bacillota</taxon>
        <taxon>Bacilli</taxon>
        <taxon>Bacillales</taxon>
        <taxon>Paenibacillaceae</taxon>
        <taxon>Paenibacillus</taxon>
    </lineage>
</organism>
<keyword evidence="2 7" id="KW-0813">Transport</keyword>
<evidence type="ECO:0000256" key="2">
    <source>
        <dbReference type="ARBA" id="ARBA00022448"/>
    </source>
</evidence>
<comment type="caution">
    <text evidence="9">The sequence shown here is derived from an EMBL/GenBank/DDBJ whole genome shotgun (WGS) entry which is preliminary data.</text>
</comment>
<dbReference type="PANTHER" id="PTHR43744">
    <property type="entry name" value="ABC TRANSPORTER PERMEASE PROTEIN MG189-RELATED-RELATED"/>
    <property type="match status" value="1"/>
</dbReference>
<feature type="transmembrane region" description="Helical" evidence="7">
    <location>
        <begin position="251"/>
        <end position="271"/>
    </location>
</feature>
<dbReference type="GO" id="GO:0055085">
    <property type="term" value="P:transmembrane transport"/>
    <property type="evidence" value="ECO:0007669"/>
    <property type="project" value="InterPro"/>
</dbReference>
<feature type="transmembrane region" description="Helical" evidence="7">
    <location>
        <begin position="109"/>
        <end position="127"/>
    </location>
</feature>
<dbReference type="Gene3D" id="1.10.3720.10">
    <property type="entry name" value="MetI-like"/>
    <property type="match status" value="1"/>
</dbReference>
<reference evidence="9" key="1">
    <citation type="journal article" date="2014" name="Int. J. Syst. Evol. Microbiol.">
        <title>Complete genome sequence of Corynebacterium casei LMG S-19264T (=DSM 44701T), isolated from a smear-ripened cheese.</title>
        <authorList>
            <consortium name="US DOE Joint Genome Institute (JGI-PGF)"/>
            <person name="Walter F."/>
            <person name="Albersmeier A."/>
            <person name="Kalinowski J."/>
            <person name="Ruckert C."/>
        </authorList>
    </citation>
    <scope>NUCLEOTIDE SEQUENCE</scope>
    <source>
        <strain evidence="9">CGMCC 1.15178</strain>
    </source>
</reference>
<feature type="transmembrane region" description="Helical" evidence="7">
    <location>
        <begin position="147"/>
        <end position="168"/>
    </location>
</feature>
<keyword evidence="6 7" id="KW-0472">Membrane</keyword>
<evidence type="ECO:0000259" key="8">
    <source>
        <dbReference type="PROSITE" id="PS50928"/>
    </source>
</evidence>
<feature type="domain" description="ABC transmembrane type-1" evidence="8">
    <location>
        <begin position="79"/>
        <end position="271"/>
    </location>
</feature>
<keyword evidence="10" id="KW-1185">Reference proteome</keyword>
<dbReference type="InterPro" id="IPR000515">
    <property type="entry name" value="MetI-like"/>
</dbReference>
<comment type="similarity">
    <text evidence="7">Belongs to the binding-protein-dependent transport system permease family.</text>
</comment>
<evidence type="ECO:0000256" key="4">
    <source>
        <dbReference type="ARBA" id="ARBA00022692"/>
    </source>
</evidence>
<dbReference type="Proteomes" id="UP000612456">
    <property type="component" value="Unassembled WGS sequence"/>
</dbReference>
<dbReference type="Pfam" id="PF00528">
    <property type="entry name" value="BPD_transp_1"/>
    <property type="match status" value="1"/>
</dbReference>
<dbReference type="PROSITE" id="PS50928">
    <property type="entry name" value="ABC_TM1"/>
    <property type="match status" value="1"/>
</dbReference>
<evidence type="ECO:0000256" key="5">
    <source>
        <dbReference type="ARBA" id="ARBA00022989"/>
    </source>
</evidence>
<reference evidence="9" key="2">
    <citation type="submission" date="2020-09" db="EMBL/GenBank/DDBJ databases">
        <authorList>
            <person name="Sun Q."/>
            <person name="Zhou Y."/>
        </authorList>
    </citation>
    <scope>NUCLEOTIDE SEQUENCE</scope>
    <source>
        <strain evidence="9">CGMCC 1.15178</strain>
    </source>
</reference>
<dbReference type="AlphaFoldDB" id="A0A916YRC6"/>
<dbReference type="SUPFAM" id="SSF161098">
    <property type="entry name" value="MetI-like"/>
    <property type="match status" value="1"/>
</dbReference>
<dbReference type="InterPro" id="IPR035906">
    <property type="entry name" value="MetI-like_sf"/>
</dbReference>
<keyword evidence="3" id="KW-1003">Cell membrane</keyword>
<dbReference type="PANTHER" id="PTHR43744:SF1">
    <property type="entry name" value="BINDING-PROTEIN-DEPENDENT TRANSPORT SYSTEMS INNER MEMBRANE COMPONENT"/>
    <property type="match status" value="1"/>
</dbReference>